<keyword evidence="3" id="KW-1185">Reference proteome</keyword>
<evidence type="ECO:0000259" key="1">
    <source>
        <dbReference type="PROSITE" id="PS50828"/>
    </source>
</evidence>
<dbReference type="PANTHER" id="PTHR35562">
    <property type="entry name" value="DNA ENDONUCLEASE SMRA-RELATED"/>
    <property type="match status" value="1"/>
</dbReference>
<dbReference type="SUPFAM" id="SSF160443">
    <property type="entry name" value="SMR domain-like"/>
    <property type="match status" value="1"/>
</dbReference>
<gene>
    <name evidence="2" type="ORF">B1199_03770</name>
</gene>
<keyword evidence="2" id="KW-0255">Endonuclease</keyword>
<dbReference type="InterPro" id="IPR047688">
    <property type="entry name" value="Endonuc_SmrA"/>
</dbReference>
<keyword evidence="2" id="KW-0540">Nuclease</keyword>
<dbReference type="RefSeq" id="WP_086742789.1">
    <property type="nucleotide sequence ID" value="NZ_MWPV01000001.1"/>
</dbReference>
<organism evidence="2 3">
    <name type="scientific">Pseudoalteromonas ulvae</name>
    <dbReference type="NCBI Taxonomy" id="107327"/>
    <lineage>
        <taxon>Bacteria</taxon>
        <taxon>Pseudomonadati</taxon>
        <taxon>Pseudomonadota</taxon>
        <taxon>Gammaproteobacteria</taxon>
        <taxon>Alteromonadales</taxon>
        <taxon>Pseudoalteromonadaceae</taxon>
        <taxon>Pseudoalteromonas</taxon>
    </lineage>
</organism>
<dbReference type="OrthoDB" id="9808881at2"/>
<protein>
    <submittedName>
        <fullName evidence="2">DNA endonuclease SmrA</fullName>
    </submittedName>
</protein>
<dbReference type="GO" id="GO:0004520">
    <property type="term" value="F:DNA endonuclease activity"/>
    <property type="evidence" value="ECO:0007669"/>
    <property type="project" value="TreeGrafter"/>
</dbReference>
<dbReference type="PANTHER" id="PTHR35562:SF2">
    <property type="entry name" value="DNA ENDONUCLEASE SMRA-RELATED"/>
    <property type="match status" value="1"/>
</dbReference>
<evidence type="ECO:0000313" key="3">
    <source>
        <dbReference type="Proteomes" id="UP000194841"/>
    </source>
</evidence>
<evidence type="ECO:0000313" key="2">
    <source>
        <dbReference type="EMBL" id="OUL59398.1"/>
    </source>
</evidence>
<dbReference type="Pfam" id="PF01713">
    <property type="entry name" value="Smr"/>
    <property type="match status" value="1"/>
</dbReference>
<dbReference type="Proteomes" id="UP000194841">
    <property type="component" value="Unassembled WGS sequence"/>
</dbReference>
<reference evidence="2 3" key="1">
    <citation type="submission" date="2017-02" db="EMBL/GenBank/DDBJ databases">
        <title>Pseudoalteromonas ulvae TC14 Genome.</title>
        <authorList>
            <person name="Molmeret M."/>
        </authorList>
    </citation>
    <scope>NUCLEOTIDE SEQUENCE [LARGE SCALE GENOMIC DNA]</scope>
    <source>
        <strain evidence="2">TC14</strain>
    </source>
</reference>
<sequence>MSNSEDNLFSQLMSDVDAFEPTAFIRPQKSLHASDAQREKQMAAMAEVNSTHDYLSQETVEFIEPYDVVSFKKSGVQAGVFKNLRLGKYQFDASLELHDFKLHRAKRVLLDFLDDCLQRNIRVVLIHHGLGLKNTPVPAILKSYSYKWLTQCEQVLALHSALKPHGGAGAMYVLLTKSDAKKLENKELNRRNK</sequence>
<dbReference type="NCBIfam" id="NF033154">
    <property type="entry name" value="endonuc_SmrA"/>
    <property type="match status" value="1"/>
</dbReference>
<dbReference type="AlphaFoldDB" id="A0A244CUY2"/>
<keyword evidence="2" id="KW-0378">Hydrolase</keyword>
<feature type="domain" description="Smr" evidence="1">
    <location>
        <begin position="95"/>
        <end position="176"/>
    </location>
</feature>
<dbReference type="InterPro" id="IPR002625">
    <property type="entry name" value="Smr_dom"/>
</dbReference>
<comment type="caution">
    <text evidence="2">The sequence shown here is derived from an EMBL/GenBank/DDBJ whole genome shotgun (WGS) entry which is preliminary data.</text>
</comment>
<dbReference type="EMBL" id="MWPV01000001">
    <property type="protein sequence ID" value="OUL59398.1"/>
    <property type="molecule type" value="Genomic_DNA"/>
</dbReference>
<accession>A0A244CUY2</accession>
<dbReference type="PROSITE" id="PS50828">
    <property type="entry name" value="SMR"/>
    <property type="match status" value="1"/>
</dbReference>
<dbReference type="Gene3D" id="3.30.1370.110">
    <property type="match status" value="1"/>
</dbReference>
<dbReference type="InterPro" id="IPR036063">
    <property type="entry name" value="Smr_dom_sf"/>
</dbReference>
<proteinExistence type="predicted"/>
<name>A0A244CUY2_PSEDV</name>